<evidence type="ECO:0000313" key="1">
    <source>
        <dbReference type="EMBL" id="WEA22923.1"/>
    </source>
</evidence>
<name>A0AAJ5V1C2_9PSED</name>
<organism evidence="1 2">
    <name type="scientific">Pseudomonas juntendi</name>
    <dbReference type="NCBI Taxonomy" id="2666183"/>
    <lineage>
        <taxon>Bacteria</taxon>
        <taxon>Pseudomonadati</taxon>
        <taxon>Pseudomonadota</taxon>
        <taxon>Gammaproteobacteria</taxon>
        <taxon>Pseudomonadales</taxon>
        <taxon>Pseudomonadaceae</taxon>
        <taxon>Pseudomonas</taxon>
    </lineage>
</organism>
<dbReference type="RefSeq" id="WP_275000311.1">
    <property type="nucleotide sequence ID" value="NZ_CP118677.1"/>
</dbReference>
<evidence type="ECO:0000313" key="2">
    <source>
        <dbReference type="Proteomes" id="UP001217631"/>
    </source>
</evidence>
<dbReference type="Proteomes" id="UP001217631">
    <property type="component" value="Chromosome"/>
</dbReference>
<proteinExistence type="predicted"/>
<gene>
    <name evidence="1" type="ORF">PWA60_12280</name>
</gene>
<sequence length="140" mass="15484">MLITLCSPAQKLSRCSGTPGSVFSQHNGRNWVSFRSAATVKGSIDKTIDTLFAALATAMLETIEKPLEESVKQFFDELKLAVESLRSDLAQSIRDKQTSQEQQKALAERLAEFKRQVPGLQQDSAALKRDVQPQESEVMA</sequence>
<dbReference type="EMBL" id="CP118677">
    <property type="protein sequence ID" value="WEA22923.1"/>
    <property type="molecule type" value="Genomic_DNA"/>
</dbReference>
<accession>A0AAJ5V1C2</accession>
<dbReference type="AlphaFoldDB" id="A0AAJ5V1C2"/>
<reference evidence="1" key="1">
    <citation type="submission" date="2023-02" db="EMBL/GenBank/DDBJ databases">
        <title>tmexCD-toprJ-like cluster.</title>
        <authorList>
            <person name="Gao X."/>
            <person name="Wang C."/>
            <person name="Liu J."/>
        </authorList>
    </citation>
    <scope>NUCLEOTIDE SEQUENCE</scope>
    <source>
        <strain evidence="1">GDW21C697WI</strain>
    </source>
</reference>
<protein>
    <submittedName>
        <fullName evidence="1">Uncharacterized protein</fullName>
    </submittedName>
</protein>